<feature type="transmembrane region" description="Helical" evidence="5">
    <location>
        <begin position="243"/>
        <end position="262"/>
    </location>
</feature>
<dbReference type="AlphaFoldDB" id="A1CFF6"/>
<dbReference type="PANTHER" id="PTHR23501:SF33">
    <property type="entry name" value="MAJOR FACILITATOR SUPERFAMILY (MFS) PROFILE DOMAIN-CONTAINING PROTEIN"/>
    <property type="match status" value="1"/>
</dbReference>
<dbReference type="OMA" id="WVLAGYN"/>
<dbReference type="Gene3D" id="1.20.1720.10">
    <property type="entry name" value="Multidrug resistance protein D"/>
    <property type="match status" value="1"/>
</dbReference>
<dbReference type="HOGENOM" id="CLU_000960_22_3_1"/>
<dbReference type="GO" id="GO:0015174">
    <property type="term" value="F:basic amino acid transmembrane transporter activity"/>
    <property type="evidence" value="ECO:0007669"/>
    <property type="project" value="TreeGrafter"/>
</dbReference>
<dbReference type="InterPro" id="IPR020846">
    <property type="entry name" value="MFS_dom"/>
</dbReference>
<keyword evidence="3 5" id="KW-1133">Transmembrane helix</keyword>
<feature type="domain" description="Major facilitator superfamily (MFS) profile" evidence="6">
    <location>
        <begin position="49"/>
        <end position="547"/>
    </location>
</feature>
<feature type="transmembrane region" description="Helical" evidence="5">
    <location>
        <begin position="282"/>
        <end position="303"/>
    </location>
</feature>
<dbReference type="RefSeq" id="XP_001273031.1">
    <property type="nucleotide sequence ID" value="XM_001273030.1"/>
</dbReference>
<organism evidence="7 8">
    <name type="scientific">Aspergillus clavatus (strain ATCC 1007 / CBS 513.65 / DSM 816 / NCTC 3887 / NRRL 1 / QM 1276 / 107)</name>
    <dbReference type="NCBI Taxonomy" id="344612"/>
    <lineage>
        <taxon>Eukaryota</taxon>
        <taxon>Fungi</taxon>
        <taxon>Dikarya</taxon>
        <taxon>Ascomycota</taxon>
        <taxon>Pezizomycotina</taxon>
        <taxon>Eurotiomycetes</taxon>
        <taxon>Eurotiomycetidae</taxon>
        <taxon>Eurotiales</taxon>
        <taxon>Aspergillaceae</taxon>
        <taxon>Aspergillus</taxon>
        <taxon>Aspergillus subgen. Fumigati</taxon>
    </lineage>
</organism>
<evidence type="ECO:0000313" key="8">
    <source>
        <dbReference type="Proteomes" id="UP000006701"/>
    </source>
</evidence>
<dbReference type="Proteomes" id="UP000006701">
    <property type="component" value="Unassembled WGS sequence"/>
</dbReference>
<gene>
    <name evidence="7" type="ORF">ACLA_093040</name>
</gene>
<feature type="transmembrane region" description="Helical" evidence="5">
    <location>
        <begin position="139"/>
        <end position="160"/>
    </location>
</feature>
<feature type="transmembrane region" description="Helical" evidence="5">
    <location>
        <begin position="418"/>
        <end position="437"/>
    </location>
</feature>
<comment type="subcellular location">
    <subcellularLocation>
        <location evidence="1">Membrane</location>
        <topology evidence="1">Multi-pass membrane protein</topology>
    </subcellularLocation>
</comment>
<dbReference type="Pfam" id="PF07690">
    <property type="entry name" value="MFS_1"/>
    <property type="match status" value="1"/>
</dbReference>
<dbReference type="InterPro" id="IPR036259">
    <property type="entry name" value="MFS_trans_sf"/>
</dbReference>
<evidence type="ECO:0000313" key="7">
    <source>
        <dbReference type="EMBL" id="EAW11605.1"/>
    </source>
</evidence>
<dbReference type="VEuPathDB" id="FungiDB:ACLA_093040"/>
<feature type="transmembrane region" description="Helical" evidence="5">
    <location>
        <begin position="202"/>
        <end position="222"/>
    </location>
</feature>
<name>A1CFF6_ASPCL</name>
<feature type="transmembrane region" description="Helical" evidence="5">
    <location>
        <begin position="449"/>
        <end position="468"/>
    </location>
</feature>
<dbReference type="PANTHER" id="PTHR23501">
    <property type="entry name" value="MAJOR FACILITATOR SUPERFAMILY"/>
    <property type="match status" value="1"/>
</dbReference>
<evidence type="ECO:0000256" key="2">
    <source>
        <dbReference type="ARBA" id="ARBA00022692"/>
    </source>
</evidence>
<evidence type="ECO:0000256" key="1">
    <source>
        <dbReference type="ARBA" id="ARBA00004141"/>
    </source>
</evidence>
<dbReference type="eggNOG" id="KOG0254">
    <property type="taxonomic scope" value="Eukaryota"/>
</dbReference>
<evidence type="ECO:0000256" key="3">
    <source>
        <dbReference type="ARBA" id="ARBA00022989"/>
    </source>
</evidence>
<keyword evidence="2 5" id="KW-0812">Transmembrane</keyword>
<feature type="transmembrane region" description="Helical" evidence="5">
    <location>
        <begin position="324"/>
        <end position="346"/>
    </location>
</feature>
<dbReference type="GO" id="GO:0000329">
    <property type="term" value="C:fungal-type vacuole membrane"/>
    <property type="evidence" value="ECO:0007669"/>
    <property type="project" value="TreeGrafter"/>
</dbReference>
<dbReference type="EMBL" id="DS027052">
    <property type="protein sequence ID" value="EAW11605.1"/>
    <property type="molecule type" value="Genomic_DNA"/>
</dbReference>
<evidence type="ECO:0000256" key="4">
    <source>
        <dbReference type="ARBA" id="ARBA00023136"/>
    </source>
</evidence>
<protein>
    <submittedName>
        <fullName evidence="7">MFS transporter, putative</fullName>
    </submittedName>
</protein>
<feature type="transmembrane region" description="Helical" evidence="5">
    <location>
        <begin position="114"/>
        <end position="132"/>
    </location>
</feature>
<dbReference type="InterPro" id="IPR011701">
    <property type="entry name" value="MFS"/>
</dbReference>
<dbReference type="PROSITE" id="PS50850">
    <property type="entry name" value="MFS"/>
    <property type="match status" value="1"/>
</dbReference>
<sequence>MSALNHIANDKHTNMDDFESEPFIRSSLEILHEEKDLDSHGHLLQLLPIIGAVWLGEFIDAVDQTILVSTYGTISSQFHSLTMGSWLLTGYNLGYCVALPIYGLLCDICSRRNLLFSAYFLFGLGSLICGTGHGVNQIVIGRIIAGLGGAGMSSLCSVIITDLLSSSDVAVLRGWTETINNIGRSLGPPLGGLLVNTLGWRWTFLGHLPLLGLCILGVAYRLPKQPSQTAECSPDIHTTARSFDWLGILAFSTTIVSLLLAIHFAGTRGAGDADANPGPSSWWLIASIAGAMLSLPFFLWVEHSWARRPLIPLDLMQGVVGRHCLVHILAYAARLAIASNIVPYMVRAHGVSDVTASLFHVLTILGMPLGVLASGYTIKKLKQYKPVIITGLAASIAVYILILLQWRRGSSILDGLYMFPAGTAAGLIFPAQFIAISANAPAGRLPTCVSMYFLCTQLGIILGVAVAAEVLRGGFAAALGRDIPEGAGKGEIIRGVLDGIRYSGGLSVGLQKVVRASFLYAFQFVPVFCILCSCAALPIIIFVKGRRIE</sequence>
<keyword evidence="8" id="KW-1185">Reference proteome</keyword>
<dbReference type="SUPFAM" id="SSF103473">
    <property type="entry name" value="MFS general substrate transporter"/>
    <property type="match status" value="1"/>
</dbReference>
<dbReference type="GeneID" id="4704916"/>
<feature type="transmembrane region" description="Helical" evidence="5">
    <location>
        <begin position="518"/>
        <end position="543"/>
    </location>
</feature>
<dbReference type="OrthoDB" id="6770063at2759"/>
<feature type="transmembrane region" description="Helical" evidence="5">
    <location>
        <begin position="358"/>
        <end position="378"/>
    </location>
</feature>
<evidence type="ECO:0000259" key="6">
    <source>
        <dbReference type="PROSITE" id="PS50850"/>
    </source>
</evidence>
<feature type="transmembrane region" description="Helical" evidence="5">
    <location>
        <begin position="387"/>
        <end position="406"/>
    </location>
</feature>
<evidence type="ECO:0000256" key="5">
    <source>
        <dbReference type="SAM" id="Phobius"/>
    </source>
</evidence>
<proteinExistence type="predicted"/>
<reference evidence="7 8" key="1">
    <citation type="journal article" date="2008" name="PLoS Genet.">
        <title>Genomic islands in the pathogenic filamentous fungus Aspergillus fumigatus.</title>
        <authorList>
            <person name="Fedorova N.D."/>
            <person name="Khaldi N."/>
            <person name="Joardar V.S."/>
            <person name="Maiti R."/>
            <person name="Amedeo P."/>
            <person name="Anderson M.J."/>
            <person name="Crabtree J."/>
            <person name="Silva J.C."/>
            <person name="Badger J.H."/>
            <person name="Albarraq A."/>
            <person name="Angiuoli S."/>
            <person name="Bussey H."/>
            <person name="Bowyer P."/>
            <person name="Cotty P.J."/>
            <person name="Dyer P.S."/>
            <person name="Egan A."/>
            <person name="Galens K."/>
            <person name="Fraser-Liggett C.M."/>
            <person name="Haas B.J."/>
            <person name="Inman J.M."/>
            <person name="Kent R."/>
            <person name="Lemieux S."/>
            <person name="Malavazi I."/>
            <person name="Orvis J."/>
            <person name="Roemer T."/>
            <person name="Ronning C.M."/>
            <person name="Sundaram J.P."/>
            <person name="Sutton G."/>
            <person name="Turner G."/>
            <person name="Venter J.C."/>
            <person name="White O.R."/>
            <person name="Whitty B.R."/>
            <person name="Youngman P."/>
            <person name="Wolfe K.H."/>
            <person name="Goldman G.H."/>
            <person name="Wortman J.R."/>
            <person name="Jiang B."/>
            <person name="Denning D.W."/>
            <person name="Nierman W.C."/>
        </authorList>
    </citation>
    <scope>NUCLEOTIDE SEQUENCE [LARGE SCALE GENOMIC DNA]</scope>
    <source>
        <strain evidence="8">ATCC 1007 / CBS 513.65 / DSM 816 / NCTC 3887 / NRRL 1</strain>
    </source>
</reference>
<dbReference type="Gene3D" id="1.20.1250.20">
    <property type="entry name" value="MFS general substrate transporter like domains"/>
    <property type="match status" value="1"/>
</dbReference>
<dbReference type="KEGG" id="act:ACLA_093040"/>
<accession>A1CFF6</accession>
<keyword evidence="4 5" id="KW-0472">Membrane</keyword>